<keyword evidence="2" id="KW-0238">DNA-binding</keyword>
<reference evidence="3" key="1">
    <citation type="submission" date="2018-06" db="EMBL/GenBank/DDBJ databases">
        <authorList>
            <person name="Zhirakovskaya E."/>
        </authorList>
    </citation>
    <scope>NUCLEOTIDE SEQUENCE</scope>
</reference>
<organism evidence="3">
    <name type="scientific">hydrothermal vent metagenome</name>
    <dbReference type="NCBI Taxonomy" id="652676"/>
    <lineage>
        <taxon>unclassified sequences</taxon>
        <taxon>metagenomes</taxon>
        <taxon>ecological metagenomes</taxon>
    </lineage>
</organism>
<gene>
    <name evidence="3" type="ORF">MNBD_GAMMA24-75</name>
</gene>
<evidence type="ECO:0000256" key="2">
    <source>
        <dbReference type="ARBA" id="ARBA00023125"/>
    </source>
</evidence>
<dbReference type="EMBL" id="UOFZ01000160">
    <property type="protein sequence ID" value="VAX14141.1"/>
    <property type="molecule type" value="Genomic_DNA"/>
</dbReference>
<dbReference type="AlphaFoldDB" id="A0A3B1BI25"/>
<dbReference type="SUPFAM" id="SSF116734">
    <property type="entry name" value="DNA methylase specificity domain"/>
    <property type="match status" value="1"/>
</dbReference>
<keyword evidence="1" id="KW-0680">Restriction system</keyword>
<protein>
    <submittedName>
        <fullName evidence="3">Type I restriction-modification system, specificity subunit S</fullName>
    </submittedName>
</protein>
<dbReference type="InterPro" id="IPR044946">
    <property type="entry name" value="Restrct_endonuc_typeI_TRD_sf"/>
</dbReference>
<dbReference type="Gene3D" id="3.90.220.20">
    <property type="entry name" value="DNA methylase specificity domains"/>
    <property type="match status" value="1"/>
</dbReference>
<evidence type="ECO:0000313" key="3">
    <source>
        <dbReference type="EMBL" id="VAX14141.1"/>
    </source>
</evidence>
<sequence length="171" mass="19387">SGRFKPHENKVVYQIPVSKKLLIPLKGDLLFSRANTRELVAATCIVEETANNVFLPDKLWILRTENRIATGSYIKFTLSHPEYRRRLCEQATGTSGSMLNISKSKLLNHPIVIPPIELQNNFASFWWRKTSIHKQQAEHASVMRNLLGSLTQRAFSGELTAKDTEIIEAAE</sequence>
<dbReference type="GO" id="GO:0003677">
    <property type="term" value="F:DNA binding"/>
    <property type="evidence" value="ECO:0007669"/>
    <property type="project" value="UniProtKB-KW"/>
</dbReference>
<evidence type="ECO:0000256" key="1">
    <source>
        <dbReference type="ARBA" id="ARBA00022747"/>
    </source>
</evidence>
<feature type="non-terminal residue" evidence="3">
    <location>
        <position position="1"/>
    </location>
</feature>
<dbReference type="GO" id="GO:0009307">
    <property type="term" value="P:DNA restriction-modification system"/>
    <property type="evidence" value="ECO:0007669"/>
    <property type="project" value="UniProtKB-KW"/>
</dbReference>
<accession>A0A3B1BI25</accession>
<name>A0A3B1BI25_9ZZZZ</name>
<proteinExistence type="predicted"/>